<evidence type="ECO:0000313" key="1">
    <source>
        <dbReference type="EMBL" id="CAG8822621.1"/>
    </source>
</evidence>
<name>A0ABN7W9P1_GIGMA</name>
<accession>A0ABN7W9P1</accession>
<reference evidence="1 2" key="1">
    <citation type="submission" date="2021-06" db="EMBL/GenBank/DDBJ databases">
        <authorList>
            <person name="Kallberg Y."/>
            <person name="Tangrot J."/>
            <person name="Rosling A."/>
        </authorList>
    </citation>
    <scope>NUCLEOTIDE SEQUENCE [LARGE SCALE GENOMIC DNA]</scope>
    <source>
        <strain evidence="1 2">120-4 pot B 10/14</strain>
    </source>
</reference>
<proteinExistence type="predicted"/>
<comment type="caution">
    <text evidence="1">The sequence shown here is derived from an EMBL/GenBank/DDBJ whole genome shotgun (WGS) entry which is preliminary data.</text>
</comment>
<protein>
    <submittedName>
        <fullName evidence="1">40360_t:CDS:1</fullName>
    </submittedName>
</protein>
<gene>
    <name evidence="1" type="ORF">GMARGA_LOCUS28141</name>
</gene>
<evidence type="ECO:0000313" key="2">
    <source>
        <dbReference type="Proteomes" id="UP000789901"/>
    </source>
</evidence>
<sequence length="59" mass="6901">TWFRELETKIISEPLTKKIRQELIKVGKNLYVTKILIQPVSNDKEKKSGSYLKKVAKLK</sequence>
<organism evidence="1 2">
    <name type="scientific">Gigaspora margarita</name>
    <dbReference type="NCBI Taxonomy" id="4874"/>
    <lineage>
        <taxon>Eukaryota</taxon>
        <taxon>Fungi</taxon>
        <taxon>Fungi incertae sedis</taxon>
        <taxon>Mucoromycota</taxon>
        <taxon>Glomeromycotina</taxon>
        <taxon>Glomeromycetes</taxon>
        <taxon>Diversisporales</taxon>
        <taxon>Gigasporaceae</taxon>
        <taxon>Gigaspora</taxon>
    </lineage>
</organism>
<dbReference type="EMBL" id="CAJVQB010035501">
    <property type="protein sequence ID" value="CAG8822621.1"/>
    <property type="molecule type" value="Genomic_DNA"/>
</dbReference>
<feature type="non-terminal residue" evidence="1">
    <location>
        <position position="1"/>
    </location>
</feature>
<keyword evidence="2" id="KW-1185">Reference proteome</keyword>
<dbReference type="Proteomes" id="UP000789901">
    <property type="component" value="Unassembled WGS sequence"/>
</dbReference>